<feature type="region of interest" description="Disordered" evidence="1">
    <location>
        <begin position="1"/>
        <end position="29"/>
    </location>
</feature>
<gene>
    <name evidence="3" type="ORF">PSFLO_02698</name>
</gene>
<dbReference type="Proteomes" id="UP000323386">
    <property type="component" value="Unassembled WGS sequence"/>
</dbReference>
<organism evidence="3 4">
    <name type="scientific">Pseudozyma flocculosa</name>
    <dbReference type="NCBI Taxonomy" id="84751"/>
    <lineage>
        <taxon>Eukaryota</taxon>
        <taxon>Fungi</taxon>
        <taxon>Dikarya</taxon>
        <taxon>Basidiomycota</taxon>
        <taxon>Ustilaginomycotina</taxon>
        <taxon>Ustilaginomycetes</taxon>
        <taxon>Ustilaginales</taxon>
        <taxon>Ustilaginaceae</taxon>
        <taxon>Pseudozyma</taxon>
    </lineage>
</organism>
<feature type="compositionally biased region" description="Basic and acidic residues" evidence="1">
    <location>
        <begin position="339"/>
        <end position="349"/>
    </location>
</feature>
<feature type="compositionally biased region" description="Basic residues" evidence="1">
    <location>
        <begin position="400"/>
        <end position="417"/>
    </location>
</feature>
<feature type="compositionally biased region" description="Polar residues" evidence="1">
    <location>
        <begin position="315"/>
        <end position="335"/>
    </location>
</feature>
<feature type="region of interest" description="Disordered" evidence="1">
    <location>
        <begin position="484"/>
        <end position="562"/>
    </location>
</feature>
<dbReference type="AlphaFoldDB" id="A0A5C3F020"/>
<dbReference type="InterPro" id="IPR028012">
    <property type="entry name" value="Rua1_C"/>
</dbReference>
<name>A0A5C3F020_9BASI</name>
<sequence length="838" mass="90915">MPRIGSGPARWCPLPSASSGEPTCERSHQVSPSRVSAIVPGPSFAALPSQQSVGPSWAPPSAEPYPLAAWPIHSEPRFGSRNNHHTDNNGGAFSLLDCHHDLPHLPSSSVRPWTNYVADSESAATFGALCPPSLTPATSLASASRPANMPRAFASDLRAIDRPLPAEEATQLLEVDVADSDLWQSLGADHQYLFGQGLINPRHIQRDAERSTDPLAAPSEAEWPSSPYDSMPSLRLWQDATFFKAQHLAHQAGPDTYHAASESIGLSVEPGAQHDSLGSSSATRQALIWPREAERSSEPPHSRPTTFERLLDRSSSAGNNFAGSEQVSHSQSRFQVPSVKDEHIDELGQKSEGAIMRPRTTSPRPRGIVGSIEDRSPEALKGCGQSSAVPGAGASSEKSSRKRKAKKGRKGGVKRKNIAQSSRHGEGSFNTAPGEMSSRAVRDHTSSPQRRVYMTRLRRSQVLQPEATSESEMESAAAILAGLSHTASSRKRPRAVPQTCSAQRAVGGASHQHAASPAPDGIGSSTLQYELSPGGSPGTAERTEMESLSRTEDVGTSERHSATLLSQTTIIPSSGTDANAIRRFPPGFPIREGFFRFYQRYKISSSLPDDCREEVLLDAHDQQDLQEALRRSQERLGTYNEPRSLMDLYTPRFCRGVGMTKEGLCPICRLRTSASKKEPSSFSRRKFPVGFIMAALVWGPNATTHDAARDASSLLAEPSSAYNYHLQYTHGISAVTGLPFTPPVAFKTCARPKAAVSEKTEILRGKCHVCKKYVEVEGVKLGSVKVPEIYWWKHAHACHRSAPLPEGMGGFFVEDAVSPFYCRVKAWMDTHAVEEANV</sequence>
<evidence type="ECO:0000313" key="3">
    <source>
        <dbReference type="EMBL" id="SPO37226.1"/>
    </source>
</evidence>
<accession>A0A5C3F020</accession>
<dbReference type="PANTHER" id="PTHR28125">
    <property type="entry name" value="MEIOTIC EXPRESSION UP-REGULATED PROTEIN 26"/>
    <property type="match status" value="1"/>
</dbReference>
<dbReference type="Pfam" id="PF14616">
    <property type="entry name" value="Rua1_C"/>
    <property type="match status" value="1"/>
</dbReference>
<dbReference type="OrthoDB" id="5595379at2759"/>
<keyword evidence="4" id="KW-1185">Reference proteome</keyword>
<proteinExistence type="predicted"/>
<dbReference type="EMBL" id="OOIP01000006">
    <property type="protein sequence ID" value="SPO37226.1"/>
    <property type="molecule type" value="Genomic_DNA"/>
</dbReference>
<protein>
    <recommendedName>
        <fullName evidence="2">Transcription regulator Rua1 C-terminal domain-containing protein</fullName>
    </recommendedName>
</protein>
<evidence type="ECO:0000259" key="2">
    <source>
        <dbReference type="Pfam" id="PF14616"/>
    </source>
</evidence>
<feature type="domain" description="Transcription regulator Rua1 C-terminal" evidence="2">
    <location>
        <begin position="714"/>
        <end position="799"/>
    </location>
</feature>
<feature type="region of interest" description="Disordered" evidence="1">
    <location>
        <begin position="315"/>
        <end position="472"/>
    </location>
</feature>
<dbReference type="PANTHER" id="PTHR28125:SF2">
    <property type="entry name" value="MEIOTIC EXPRESSION UP-REGULATED PROTEIN 26"/>
    <property type="match status" value="1"/>
</dbReference>
<feature type="compositionally biased region" description="Basic and acidic residues" evidence="1">
    <location>
        <begin position="541"/>
        <end position="561"/>
    </location>
</feature>
<evidence type="ECO:0000256" key="1">
    <source>
        <dbReference type="SAM" id="MobiDB-lite"/>
    </source>
</evidence>
<evidence type="ECO:0000313" key="4">
    <source>
        <dbReference type="Proteomes" id="UP000323386"/>
    </source>
</evidence>
<reference evidence="3 4" key="1">
    <citation type="submission" date="2018-03" db="EMBL/GenBank/DDBJ databases">
        <authorList>
            <person name="Guldener U."/>
        </authorList>
    </citation>
    <scope>NUCLEOTIDE SEQUENCE [LARGE SCALE GENOMIC DNA]</scope>
    <source>
        <strain evidence="3 4">DAOM196992</strain>
    </source>
</reference>